<dbReference type="AlphaFoldDB" id="A0A450S2E2"/>
<evidence type="ECO:0000256" key="1">
    <source>
        <dbReference type="SAM" id="Phobius"/>
    </source>
</evidence>
<proteinExistence type="predicted"/>
<keyword evidence="1" id="KW-1133">Transmembrane helix</keyword>
<keyword evidence="1" id="KW-0472">Membrane</keyword>
<evidence type="ECO:0000313" key="2">
    <source>
        <dbReference type="EMBL" id="VFJ45837.1"/>
    </source>
</evidence>
<sequence>MSSPSDLGEAAQSVIKQVEAQFQTLDPSPFSPPAFKTLEIKIGEYVSELVNESVKVSKRYRADTVSAAHVERASEYLVANTSRRVYRHLGTIGGVLLGAAISNILAMSLAGQYTGEGAISSTVLGVIGAFMIALHIAKD</sequence>
<feature type="transmembrane region" description="Helical" evidence="1">
    <location>
        <begin position="89"/>
        <end position="111"/>
    </location>
</feature>
<accession>A0A450S2E2</accession>
<reference evidence="2" key="1">
    <citation type="submission" date="2019-02" db="EMBL/GenBank/DDBJ databases">
        <authorList>
            <person name="Gruber-Vodicka R. H."/>
            <person name="Seah K. B. B."/>
        </authorList>
    </citation>
    <scope>NUCLEOTIDE SEQUENCE</scope>
    <source>
        <strain evidence="2">BECK_BZ15</strain>
    </source>
</reference>
<protein>
    <submittedName>
        <fullName evidence="2">Uncharacterized protein</fullName>
    </submittedName>
</protein>
<keyword evidence="1" id="KW-0812">Transmembrane</keyword>
<dbReference type="EMBL" id="CAADEW010000011">
    <property type="protein sequence ID" value="VFJ45837.1"/>
    <property type="molecule type" value="Genomic_DNA"/>
</dbReference>
<organism evidence="2">
    <name type="scientific">Candidatus Kentrum sp. FW</name>
    <dbReference type="NCBI Taxonomy" id="2126338"/>
    <lineage>
        <taxon>Bacteria</taxon>
        <taxon>Pseudomonadati</taxon>
        <taxon>Pseudomonadota</taxon>
        <taxon>Gammaproteobacteria</taxon>
        <taxon>Candidatus Kentrum</taxon>
    </lineage>
</organism>
<feature type="transmembrane region" description="Helical" evidence="1">
    <location>
        <begin position="117"/>
        <end position="137"/>
    </location>
</feature>
<gene>
    <name evidence="2" type="ORF">BECKFW1821A_GA0114235_101121</name>
</gene>
<name>A0A450S2E2_9GAMM</name>